<proteinExistence type="predicted"/>
<sequence length="120" mass="13750">MKTFKSSVPPESGTDDARSADTERAETDRKRALETARRNASSALDRDSGTETETPSLKLAKEYLSLGGHRRSMIDDNITDVRQWDEDPPEAERFWRERVETLPKDQRKQVEDFLPTINTP</sequence>
<organism evidence="2 3">
    <name type="scientific">Rhizobium leguminosarum</name>
    <dbReference type="NCBI Taxonomy" id="384"/>
    <lineage>
        <taxon>Bacteria</taxon>
        <taxon>Pseudomonadati</taxon>
        <taxon>Pseudomonadota</taxon>
        <taxon>Alphaproteobacteria</taxon>
        <taxon>Hyphomicrobiales</taxon>
        <taxon>Rhizobiaceae</taxon>
        <taxon>Rhizobium/Agrobacterium group</taxon>
        <taxon>Rhizobium</taxon>
    </lineage>
</organism>
<comment type="caution">
    <text evidence="2">The sequence shown here is derived from an EMBL/GenBank/DDBJ whole genome shotgun (WGS) entry which is preliminary data.</text>
</comment>
<protein>
    <submittedName>
        <fullName evidence="2">Uncharacterized protein</fullName>
    </submittedName>
</protein>
<gene>
    <name evidence="2" type="ORF">EHI47_02265</name>
</gene>
<evidence type="ECO:0000313" key="3">
    <source>
        <dbReference type="Proteomes" id="UP000283817"/>
    </source>
</evidence>
<dbReference type="Proteomes" id="UP000283817">
    <property type="component" value="Unassembled WGS sequence"/>
</dbReference>
<evidence type="ECO:0000256" key="1">
    <source>
        <dbReference type="SAM" id="MobiDB-lite"/>
    </source>
</evidence>
<name>A0A444IBL9_RHILE</name>
<evidence type="ECO:0000313" key="2">
    <source>
        <dbReference type="EMBL" id="RWX36497.1"/>
    </source>
</evidence>
<feature type="region of interest" description="Disordered" evidence="1">
    <location>
        <begin position="1"/>
        <end position="57"/>
    </location>
</feature>
<accession>A0A444IBL9</accession>
<dbReference type="EMBL" id="SBHX01000006">
    <property type="protein sequence ID" value="RWX36497.1"/>
    <property type="molecule type" value="Genomic_DNA"/>
</dbReference>
<dbReference type="AlphaFoldDB" id="A0A444IBL9"/>
<feature type="compositionally biased region" description="Basic and acidic residues" evidence="1">
    <location>
        <begin position="15"/>
        <end position="37"/>
    </location>
</feature>
<reference evidence="2 3" key="1">
    <citation type="submission" date="2019-01" db="EMBL/GenBank/DDBJ databases">
        <title>RHIZO-ID as a novel technology for direct rhizobia identification.</title>
        <authorList>
            <person name="De Meyer S.E."/>
        </authorList>
    </citation>
    <scope>NUCLEOTIDE SEQUENCE [LARGE SCALE GENOMIC DNA]</scope>
    <source>
        <strain evidence="2 3">WSM448</strain>
    </source>
</reference>
<dbReference type="RefSeq" id="WP_128405096.1">
    <property type="nucleotide sequence ID" value="NZ_CP090093.1"/>
</dbReference>